<dbReference type="EMBL" id="CM029041">
    <property type="protein sequence ID" value="KAG2628917.1"/>
    <property type="molecule type" value="Genomic_DNA"/>
</dbReference>
<reference evidence="2" key="1">
    <citation type="submission" date="2020-05" db="EMBL/GenBank/DDBJ databases">
        <title>WGS assembly of Panicum virgatum.</title>
        <authorList>
            <person name="Lovell J.T."/>
            <person name="Jenkins J."/>
            <person name="Shu S."/>
            <person name="Juenger T.E."/>
            <person name="Schmutz J."/>
        </authorList>
    </citation>
    <scope>NUCLEOTIDE SEQUENCE</scope>
    <source>
        <strain evidence="2">AP13</strain>
    </source>
</reference>
<dbReference type="AlphaFoldDB" id="A0A8T0V3F1"/>
<protein>
    <submittedName>
        <fullName evidence="2">Uncharacterized protein</fullName>
    </submittedName>
</protein>
<evidence type="ECO:0000313" key="2">
    <source>
        <dbReference type="EMBL" id="KAG2628917.1"/>
    </source>
</evidence>
<name>A0A8T0V3F1_PANVG</name>
<evidence type="ECO:0000256" key="1">
    <source>
        <dbReference type="SAM" id="MobiDB-lite"/>
    </source>
</evidence>
<feature type="region of interest" description="Disordered" evidence="1">
    <location>
        <begin position="1"/>
        <end position="84"/>
    </location>
</feature>
<evidence type="ECO:0000313" key="3">
    <source>
        <dbReference type="Proteomes" id="UP000823388"/>
    </source>
</evidence>
<keyword evidence="3" id="KW-1185">Reference proteome</keyword>
<organism evidence="2 3">
    <name type="scientific">Panicum virgatum</name>
    <name type="common">Blackwell switchgrass</name>
    <dbReference type="NCBI Taxonomy" id="38727"/>
    <lineage>
        <taxon>Eukaryota</taxon>
        <taxon>Viridiplantae</taxon>
        <taxon>Streptophyta</taxon>
        <taxon>Embryophyta</taxon>
        <taxon>Tracheophyta</taxon>
        <taxon>Spermatophyta</taxon>
        <taxon>Magnoliopsida</taxon>
        <taxon>Liliopsida</taxon>
        <taxon>Poales</taxon>
        <taxon>Poaceae</taxon>
        <taxon>PACMAD clade</taxon>
        <taxon>Panicoideae</taxon>
        <taxon>Panicodae</taxon>
        <taxon>Paniceae</taxon>
        <taxon>Panicinae</taxon>
        <taxon>Panicum</taxon>
        <taxon>Panicum sect. Hiantes</taxon>
    </lineage>
</organism>
<sequence length="140" mass="14508">MAVGGGGPAPRPSEAEVRPRAAVGASEAEVRPRAAVGASEAEVRSRAGVGASEAEVRHRASVGTSTTHSKYGTGGSTRQVRPRNILRRLKDQSLRGPSNVCLDCLGSLSILPQKEQPKVFGSSCRLPNAILLGQDEIVGA</sequence>
<accession>A0A8T0V3F1</accession>
<dbReference type="Proteomes" id="UP000823388">
    <property type="component" value="Chromosome 3K"/>
</dbReference>
<proteinExistence type="predicted"/>
<comment type="caution">
    <text evidence="2">The sequence shown here is derived from an EMBL/GenBank/DDBJ whole genome shotgun (WGS) entry which is preliminary data.</text>
</comment>
<gene>
    <name evidence="2" type="ORF">PVAP13_3KG403502</name>
</gene>